<evidence type="ECO:0000259" key="5">
    <source>
        <dbReference type="Pfam" id="PF24120"/>
    </source>
</evidence>
<evidence type="ECO:0000313" key="6">
    <source>
        <dbReference type="EMBL" id="KAK7733046.1"/>
    </source>
</evidence>
<accession>A0AAN9TZ88</accession>
<name>A0AAN9TZ88_9PEZI</name>
<keyword evidence="2 3" id="KW-0040">ANK repeat</keyword>
<reference evidence="6 7" key="1">
    <citation type="journal article" date="2023" name="PLoS ONE">
        <title>Cytospora paraplurivora sp. nov. isolated from orchards with fruit tree decline syndrome in Ontario, Canada.</title>
        <authorList>
            <person name="Ilyukhin E."/>
            <person name="Nguyen H.D.T."/>
            <person name="Castle A.J."/>
            <person name="Ellouze W."/>
        </authorList>
    </citation>
    <scope>NUCLEOTIDE SEQUENCE [LARGE SCALE GENOMIC DNA]</scope>
    <source>
        <strain evidence="6 7">FDS-564</strain>
    </source>
</reference>
<evidence type="ECO:0000256" key="3">
    <source>
        <dbReference type="PROSITE-ProRule" id="PRU00023"/>
    </source>
</evidence>
<feature type="region of interest" description="Disordered" evidence="4">
    <location>
        <begin position="419"/>
        <end position="487"/>
    </location>
</feature>
<evidence type="ECO:0000313" key="7">
    <source>
        <dbReference type="Proteomes" id="UP001320245"/>
    </source>
</evidence>
<dbReference type="PANTHER" id="PTHR24180">
    <property type="entry name" value="CYCLIN-DEPENDENT KINASE INHIBITOR 2C-RELATED"/>
    <property type="match status" value="1"/>
</dbReference>
<comment type="caution">
    <text evidence="6">The sequence shown here is derived from an EMBL/GenBank/DDBJ whole genome shotgun (WGS) entry which is preliminary data.</text>
</comment>
<dbReference type="SUPFAM" id="SSF48403">
    <property type="entry name" value="Ankyrin repeat"/>
    <property type="match status" value="1"/>
</dbReference>
<gene>
    <name evidence="6" type="ORF">SLS53_008375</name>
</gene>
<dbReference type="InterPro" id="IPR057517">
    <property type="entry name" value="SsdA-like_C"/>
</dbReference>
<keyword evidence="7" id="KW-1185">Reference proteome</keyword>
<feature type="repeat" description="ANK" evidence="3">
    <location>
        <begin position="18"/>
        <end position="40"/>
    </location>
</feature>
<dbReference type="InterPro" id="IPR051637">
    <property type="entry name" value="Ank_repeat_dom-contain_49"/>
</dbReference>
<dbReference type="Pfam" id="PF24120">
    <property type="entry name" value="SsdA_C"/>
    <property type="match status" value="1"/>
</dbReference>
<proteinExistence type="predicted"/>
<dbReference type="Gene3D" id="1.25.40.20">
    <property type="entry name" value="Ankyrin repeat-containing domain"/>
    <property type="match status" value="1"/>
</dbReference>
<dbReference type="PROSITE" id="PS50088">
    <property type="entry name" value="ANK_REPEAT"/>
    <property type="match status" value="2"/>
</dbReference>
<sequence length="487" mass="54498">MADQACAALDARERNLPDGLTALHIAVLQGNREQVRVLLKSREYGADVRSRKGITPLMLACMYGRSKIFFYLLKKKADPGKKDYSGFTTMDYVKGLFDPGLTPEYQDITTGAPCRNGRRTIYSFLRGREYANKHSQPLRLLDPQPGTRPSGLPLPRRLFLRSCKQLEFVEVRSLASTEVNSKLGRKSTAIIRGKGDKETIYKFSISGWNGINGQDVLCNKKYSSLVRRICGMYGFYLEGGWLDNQWSGDPEEKTGVYKSCHAEKQLAAWLLIEAMAEVLKTVDLTTANVARLKEASPQLPARLRETLIELDHQPCSSCILFLKLLYQKAGLIIEWKSQNWFVRGQRTSIRRLDGRPVAGNARNTDDVVECEIDIDGSDDALTAMNQEEGDVATDDSSATMAQDHKSAADIDADLVVEGNTPSLEPFSKPRLLLQPQPGEPYNKRGSPIWSWPPPPQPPRYGQKLSTVTKANEVDEADGIGRRRRRSD</sequence>
<dbReference type="InterPro" id="IPR036770">
    <property type="entry name" value="Ankyrin_rpt-contain_sf"/>
</dbReference>
<evidence type="ECO:0000256" key="4">
    <source>
        <dbReference type="SAM" id="MobiDB-lite"/>
    </source>
</evidence>
<feature type="domain" description="Single-strand DNA deaminase toxin A-like C-terminal" evidence="5">
    <location>
        <begin position="205"/>
        <end position="267"/>
    </location>
</feature>
<protein>
    <recommendedName>
        <fullName evidence="5">Single-strand DNA deaminase toxin A-like C-terminal domain-containing protein</fullName>
    </recommendedName>
</protein>
<evidence type="ECO:0000256" key="1">
    <source>
        <dbReference type="ARBA" id="ARBA00022737"/>
    </source>
</evidence>
<dbReference type="PANTHER" id="PTHR24180:SF45">
    <property type="entry name" value="POLY [ADP-RIBOSE] POLYMERASE TANKYRASE"/>
    <property type="match status" value="1"/>
</dbReference>
<feature type="repeat" description="ANK" evidence="3">
    <location>
        <begin position="52"/>
        <end position="84"/>
    </location>
</feature>
<dbReference type="SMART" id="SM00248">
    <property type="entry name" value="ANK"/>
    <property type="match status" value="2"/>
</dbReference>
<dbReference type="InterPro" id="IPR002110">
    <property type="entry name" value="Ankyrin_rpt"/>
</dbReference>
<dbReference type="PROSITE" id="PS50297">
    <property type="entry name" value="ANK_REP_REGION"/>
    <property type="match status" value="2"/>
</dbReference>
<keyword evidence="1" id="KW-0677">Repeat</keyword>
<dbReference type="AlphaFoldDB" id="A0AAN9TZ88"/>
<dbReference type="Proteomes" id="UP001320245">
    <property type="component" value="Unassembled WGS sequence"/>
</dbReference>
<dbReference type="EMBL" id="JAJSPL020000049">
    <property type="protein sequence ID" value="KAK7733046.1"/>
    <property type="molecule type" value="Genomic_DNA"/>
</dbReference>
<dbReference type="Pfam" id="PF12796">
    <property type="entry name" value="Ank_2"/>
    <property type="match status" value="1"/>
</dbReference>
<evidence type="ECO:0000256" key="2">
    <source>
        <dbReference type="ARBA" id="ARBA00023043"/>
    </source>
</evidence>
<organism evidence="6 7">
    <name type="scientific">Cytospora paraplurivora</name>
    <dbReference type="NCBI Taxonomy" id="2898453"/>
    <lineage>
        <taxon>Eukaryota</taxon>
        <taxon>Fungi</taxon>
        <taxon>Dikarya</taxon>
        <taxon>Ascomycota</taxon>
        <taxon>Pezizomycotina</taxon>
        <taxon>Sordariomycetes</taxon>
        <taxon>Sordariomycetidae</taxon>
        <taxon>Diaporthales</taxon>
        <taxon>Cytosporaceae</taxon>
        <taxon>Cytospora</taxon>
    </lineage>
</organism>